<sequence length="124" mass="14569">MLAFSGITHFFIVAAEDRPIEVNAYVLYDFTNNQQNELKRYHGDGPSSYFSTLFQKVQQRFLELTVNIKIMVKEVSAVDNMTFYETTQSKDNVVDREKTLKNLEEYWKRKNLGKHAVIYLFVSN</sequence>
<name>A0A131YPI1_RHIAP</name>
<proteinExistence type="predicted"/>
<accession>A0A131YPI1</accession>
<dbReference type="EMBL" id="GEDV01008082">
    <property type="protein sequence ID" value="JAP80475.1"/>
    <property type="molecule type" value="Transcribed_RNA"/>
</dbReference>
<evidence type="ECO:0000313" key="1">
    <source>
        <dbReference type="EMBL" id="JAP80475.1"/>
    </source>
</evidence>
<organism evidence="1">
    <name type="scientific">Rhipicephalus appendiculatus</name>
    <name type="common">Brown ear tick</name>
    <dbReference type="NCBI Taxonomy" id="34631"/>
    <lineage>
        <taxon>Eukaryota</taxon>
        <taxon>Metazoa</taxon>
        <taxon>Ecdysozoa</taxon>
        <taxon>Arthropoda</taxon>
        <taxon>Chelicerata</taxon>
        <taxon>Arachnida</taxon>
        <taxon>Acari</taxon>
        <taxon>Parasitiformes</taxon>
        <taxon>Ixodida</taxon>
        <taxon>Ixodoidea</taxon>
        <taxon>Ixodidae</taxon>
        <taxon>Rhipicephalinae</taxon>
        <taxon>Rhipicephalus</taxon>
        <taxon>Rhipicephalus</taxon>
    </lineage>
</organism>
<protein>
    <submittedName>
        <fullName evidence="1">28 kDa Metastriate family member</fullName>
    </submittedName>
</protein>
<dbReference type="AlphaFoldDB" id="A0A131YPI1"/>
<reference evidence="1" key="1">
    <citation type="journal article" date="2016" name="Ticks Tick Borne Dis.">
        <title>De novo assembly and annotation of the salivary gland transcriptome of Rhipicephalus appendiculatus male and female ticks during blood feeding.</title>
        <authorList>
            <person name="de Castro M.H."/>
            <person name="de Klerk D."/>
            <person name="Pienaar R."/>
            <person name="Latif A.A."/>
            <person name="Rees D.J."/>
            <person name="Mans B.J."/>
        </authorList>
    </citation>
    <scope>NUCLEOTIDE SEQUENCE</scope>
    <source>
        <tissue evidence="1">Salivary glands</tissue>
    </source>
</reference>